<organism evidence="2 3">
    <name type="scientific">Streptomyces indiaensis</name>
    <dbReference type="NCBI Taxonomy" id="284033"/>
    <lineage>
        <taxon>Bacteria</taxon>
        <taxon>Bacillati</taxon>
        <taxon>Actinomycetota</taxon>
        <taxon>Actinomycetes</taxon>
        <taxon>Kitasatosporales</taxon>
        <taxon>Streptomycetaceae</taxon>
        <taxon>Streptomyces</taxon>
    </lineage>
</organism>
<feature type="region of interest" description="Disordered" evidence="1">
    <location>
        <begin position="41"/>
        <end position="70"/>
    </location>
</feature>
<accession>A0ABN3DJB4</accession>
<comment type="caution">
    <text evidence="2">The sequence shown here is derived from an EMBL/GenBank/DDBJ whole genome shotgun (WGS) entry which is preliminary data.</text>
</comment>
<proteinExistence type="predicted"/>
<dbReference type="EMBL" id="BAAART010000058">
    <property type="protein sequence ID" value="GAA2232324.1"/>
    <property type="molecule type" value="Genomic_DNA"/>
</dbReference>
<dbReference type="Proteomes" id="UP001501474">
    <property type="component" value="Unassembled WGS sequence"/>
</dbReference>
<name>A0ABN3DJB4_9ACTN</name>
<protein>
    <submittedName>
        <fullName evidence="2">Uncharacterized protein</fullName>
    </submittedName>
</protein>
<gene>
    <name evidence="2" type="ORF">GCM10010104_28010</name>
</gene>
<evidence type="ECO:0000313" key="2">
    <source>
        <dbReference type="EMBL" id="GAA2232324.1"/>
    </source>
</evidence>
<evidence type="ECO:0000256" key="1">
    <source>
        <dbReference type="SAM" id="MobiDB-lite"/>
    </source>
</evidence>
<reference evidence="2 3" key="1">
    <citation type="journal article" date="2019" name="Int. J. Syst. Evol. Microbiol.">
        <title>The Global Catalogue of Microorganisms (GCM) 10K type strain sequencing project: providing services to taxonomists for standard genome sequencing and annotation.</title>
        <authorList>
            <consortium name="The Broad Institute Genomics Platform"/>
            <consortium name="The Broad Institute Genome Sequencing Center for Infectious Disease"/>
            <person name="Wu L."/>
            <person name="Ma J."/>
        </authorList>
    </citation>
    <scope>NUCLEOTIDE SEQUENCE [LARGE SCALE GENOMIC DNA]</scope>
    <source>
        <strain evidence="2 3">JCM 3053</strain>
    </source>
</reference>
<sequence>MGSGRGHPGVRRLRRPAGLAGVLRPRLPCLQGLLTTRVTLPAPPSRATFTHHPSYRTGEPAMSDNEPDTSTEVLQHTVVERLMAVIGAPDDEDVARDADAAVLALDERLRAESAA</sequence>
<evidence type="ECO:0000313" key="3">
    <source>
        <dbReference type="Proteomes" id="UP001501474"/>
    </source>
</evidence>
<keyword evidence="3" id="KW-1185">Reference proteome</keyword>